<dbReference type="Gene3D" id="3.40.50.300">
    <property type="entry name" value="P-loop containing nucleotide triphosphate hydrolases"/>
    <property type="match status" value="1"/>
</dbReference>
<dbReference type="InterPro" id="IPR027417">
    <property type="entry name" value="P-loop_NTPase"/>
</dbReference>
<dbReference type="OrthoDB" id="9802264at2"/>
<dbReference type="GO" id="GO:0005524">
    <property type="term" value="F:ATP binding"/>
    <property type="evidence" value="ECO:0007669"/>
    <property type="project" value="UniProtKB-KW"/>
</dbReference>
<dbReference type="EC" id="3.6.3.29" evidence="12"/>
<dbReference type="Proteomes" id="UP000033633">
    <property type="component" value="Unassembled WGS sequence"/>
</dbReference>
<evidence type="ECO:0000256" key="4">
    <source>
        <dbReference type="ARBA" id="ARBA00022519"/>
    </source>
</evidence>
<dbReference type="SUPFAM" id="SSF52540">
    <property type="entry name" value="P-loop containing nucleoside triphosphate hydrolases"/>
    <property type="match status" value="1"/>
</dbReference>
<evidence type="ECO:0000256" key="3">
    <source>
        <dbReference type="ARBA" id="ARBA00022505"/>
    </source>
</evidence>
<dbReference type="InterPro" id="IPR003439">
    <property type="entry name" value="ABC_transporter-like_ATP-bd"/>
</dbReference>
<dbReference type="Gene3D" id="2.40.50.100">
    <property type="match status" value="1"/>
</dbReference>
<dbReference type="SMART" id="SM00382">
    <property type="entry name" value="AAA"/>
    <property type="match status" value="1"/>
</dbReference>
<dbReference type="GO" id="GO:0016020">
    <property type="term" value="C:membrane"/>
    <property type="evidence" value="ECO:0007669"/>
    <property type="project" value="InterPro"/>
</dbReference>
<dbReference type="InterPro" id="IPR008995">
    <property type="entry name" value="Mo/tungstate-bd_C_term_dom"/>
</dbReference>
<dbReference type="Pfam" id="PF00005">
    <property type="entry name" value="ABC_tran"/>
    <property type="match status" value="1"/>
</dbReference>
<dbReference type="PATRIC" id="fig|265726.11.peg.4471"/>
<evidence type="ECO:0000256" key="2">
    <source>
        <dbReference type="ARBA" id="ARBA00022475"/>
    </source>
</evidence>
<dbReference type="PROSITE" id="PS51866">
    <property type="entry name" value="MOP"/>
    <property type="match status" value="1"/>
</dbReference>
<proteinExistence type="predicted"/>
<dbReference type="AlphaFoldDB" id="A0A0F5VBN6"/>
<dbReference type="InterPro" id="IPR003593">
    <property type="entry name" value="AAA+_ATPase"/>
</dbReference>
<feature type="domain" description="ABC transporter" evidence="10">
    <location>
        <begin position="1"/>
        <end position="230"/>
    </location>
</feature>
<dbReference type="FunFam" id="3.40.50.300:FF:000634">
    <property type="entry name" value="Molybdenum import ATP-binding protein ModC"/>
    <property type="match status" value="1"/>
</dbReference>
<dbReference type="InterPro" id="IPR011868">
    <property type="entry name" value="ModC_ABC_ATP-bd"/>
</dbReference>
<dbReference type="NCBIfam" id="TIGR02142">
    <property type="entry name" value="modC_ABC"/>
    <property type="match status" value="1"/>
</dbReference>
<dbReference type="PROSITE" id="PS50893">
    <property type="entry name" value="ABC_TRANSPORTER_2"/>
    <property type="match status" value="1"/>
</dbReference>
<gene>
    <name evidence="12" type="primary">modC</name>
    <name evidence="12" type="ORF">KY46_11560</name>
</gene>
<dbReference type="InterPro" id="IPR017871">
    <property type="entry name" value="ABC_transporter-like_CS"/>
</dbReference>
<comment type="caution">
    <text evidence="12">The sequence shown here is derived from an EMBL/GenBank/DDBJ whole genome shotgun (WGS) entry which is preliminary data.</text>
</comment>
<dbReference type="PANTHER" id="PTHR43514">
    <property type="entry name" value="ABC TRANSPORTER I FAMILY MEMBER 10"/>
    <property type="match status" value="1"/>
</dbReference>
<dbReference type="InterPro" id="IPR004606">
    <property type="entry name" value="Mop_domain"/>
</dbReference>
<evidence type="ECO:0000256" key="8">
    <source>
        <dbReference type="ARBA" id="ARBA00023136"/>
    </source>
</evidence>
<dbReference type="GO" id="GO:0140359">
    <property type="term" value="F:ABC-type transporter activity"/>
    <property type="evidence" value="ECO:0007669"/>
    <property type="project" value="InterPro"/>
</dbReference>
<dbReference type="GO" id="GO:0015098">
    <property type="term" value="F:molybdate ion transmembrane transporter activity"/>
    <property type="evidence" value="ECO:0007669"/>
    <property type="project" value="InterPro"/>
</dbReference>
<evidence type="ECO:0000313" key="13">
    <source>
        <dbReference type="Proteomes" id="UP000033633"/>
    </source>
</evidence>
<organism evidence="12 13">
    <name type="scientific">Photobacterium halotolerans</name>
    <dbReference type="NCBI Taxonomy" id="265726"/>
    <lineage>
        <taxon>Bacteria</taxon>
        <taxon>Pseudomonadati</taxon>
        <taxon>Pseudomonadota</taxon>
        <taxon>Gammaproteobacteria</taxon>
        <taxon>Vibrionales</taxon>
        <taxon>Vibrionaceae</taxon>
        <taxon>Photobacterium</taxon>
    </lineage>
</organism>
<keyword evidence="3 9" id="KW-0500">Molybdenum</keyword>
<keyword evidence="7" id="KW-1278">Translocase</keyword>
<keyword evidence="12" id="KW-0378">Hydrolase</keyword>
<dbReference type="STRING" id="265726.KY46_11560"/>
<keyword evidence="13" id="KW-1185">Reference proteome</keyword>
<keyword evidence="2" id="KW-1003">Cell membrane</keyword>
<dbReference type="GO" id="GO:0016887">
    <property type="term" value="F:ATP hydrolysis activity"/>
    <property type="evidence" value="ECO:0007669"/>
    <property type="project" value="InterPro"/>
</dbReference>
<accession>A0A0F5VBN6</accession>
<dbReference type="SUPFAM" id="SSF50331">
    <property type="entry name" value="MOP-like"/>
    <property type="match status" value="1"/>
</dbReference>
<dbReference type="RefSeq" id="WP_046220797.1">
    <property type="nucleotide sequence ID" value="NZ_JWYV01000009.1"/>
</dbReference>
<sequence>MLALNFVKQLGQIRLDVDLRLPASGIIAIFGRSGAGKTSFINIVSGLSKPDEGHIAFGEHVLCDTWQGIHLPPEKRRIGYVFQDARLFPHYTVKGNLLYGNHGKPDPELFSEVVQLLDISHLLTRYPASLSGGEKQRVAIGRALLSQPDMLLMDEPLASLDLPRKQELMPYLESLAKSVSIPVLYVSHSLDEILRLADHMVVLEQGKVIGNGALTDVWASSVMRPWLSAREQSSVLQLKVSEHHPSYPLTQLCIGPDLPLWVSRVRRPAGDMVRVRIHANDISVTRIKPAQTSIRNVLPAIVEGIEPHQYHADIVVIRLAIGTSILTANITPWAADELNLQVGDKLYAQIKGVSLSQQDLA</sequence>
<name>A0A0F5VBN6_9GAMM</name>
<evidence type="ECO:0000259" key="11">
    <source>
        <dbReference type="PROSITE" id="PS51866"/>
    </source>
</evidence>
<evidence type="ECO:0000256" key="7">
    <source>
        <dbReference type="ARBA" id="ARBA00022967"/>
    </source>
</evidence>
<keyword evidence="1" id="KW-0813">Transport</keyword>
<evidence type="ECO:0000313" key="12">
    <source>
        <dbReference type="EMBL" id="KKC99565.1"/>
    </source>
</evidence>
<protein>
    <submittedName>
        <fullName evidence="12">Molybdate transporter ATP-binding protein</fullName>
        <ecNumber evidence="12">3.6.3.29</ecNumber>
    </submittedName>
</protein>
<feature type="domain" description="Mop" evidence="11">
    <location>
        <begin position="291"/>
        <end position="359"/>
    </location>
</feature>
<dbReference type="InterPro" id="IPR005116">
    <property type="entry name" value="Transp-assoc_OB_typ1"/>
</dbReference>
<keyword evidence="6 12" id="KW-0067">ATP-binding</keyword>
<evidence type="ECO:0000256" key="6">
    <source>
        <dbReference type="ARBA" id="ARBA00022840"/>
    </source>
</evidence>
<dbReference type="PROSITE" id="PS00211">
    <property type="entry name" value="ABC_TRANSPORTER_1"/>
    <property type="match status" value="1"/>
</dbReference>
<keyword evidence="8" id="KW-0472">Membrane</keyword>
<evidence type="ECO:0000256" key="5">
    <source>
        <dbReference type="ARBA" id="ARBA00022741"/>
    </source>
</evidence>
<keyword evidence="5" id="KW-0547">Nucleotide-binding</keyword>
<evidence type="ECO:0000256" key="9">
    <source>
        <dbReference type="PROSITE-ProRule" id="PRU01213"/>
    </source>
</evidence>
<dbReference type="PANTHER" id="PTHR43514:SF4">
    <property type="entry name" value="ABC TRANSPORTER I FAMILY MEMBER 10"/>
    <property type="match status" value="1"/>
</dbReference>
<dbReference type="NCBIfam" id="NF008355">
    <property type="entry name" value="PRK11144.1"/>
    <property type="match status" value="1"/>
</dbReference>
<reference evidence="12 13" key="1">
    <citation type="submission" date="2014-12" db="EMBL/GenBank/DDBJ databases">
        <title>Mercury Reductase activity and rhizosphere competence traits in the genome of root associated Photobacterium halotolerans MELD1.</title>
        <authorList>
            <person name="Mathew D.C."/>
            <person name="Huang C.-C."/>
        </authorList>
    </citation>
    <scope>NUCLEOTIDE SEQUENCE [LARGE SCALE GENOMIC DNA]</scope>
    <source>
        <strain evidence="12 13">MELD1</strain>
    </source>
</reference>
<dbReference type="Pfam" id="PF03459">
    <property type="entry name" value="TOBE"/>
    <property type="match status" value="1"/>
</dbReference>
<evidence type="ECO:0000259" key="10">
    <source>
        <dbReference type="PROSITE" id="PS50893"/>
    </source>
</evidence>
<dbReference type="EMBL" id="JWYV01000009">
    <property type="protein sequence ID" value="KKC99565.1"/>
    <property type="molecule type" value="Genomic_DNA"/>
</dbReference>
<dbReference type="InterPro" id="IPR050334">
    <property type="entry name" value="Molybdenum_import_ModC"/>
</dbReference>
<keyword evidence="4" id="KW-0997">Cell inner membrane</keyword>
<evidence type="ECO:0000256" key="1">
    <source>
        <dbReference type="ARBA" id="ARBA00022448"/>
    </source>
</evidence>